<accession>A0ABW3IXK4</accession>
<feature type="chain" id="PRO_5045143189" evidence="2">
    <location>
        <begin position="29"/>
        <end position="323"/>
    </location>
</feature>
<dbReference type="Gene3D" id="3.40.190.150">
    <property type="entry name" value="Bordetella uptake gene, domain 1"/>
    <property type="match status" value="1"/>
</dbReference>
<sequence>MKTRTLTSALLSSVIAVGLVGTGSQARAEFPEKPVEMTILFGSTAQTIGQLLADLMSKNLPEPVVPVSRAGAGGAVGYQYVNSTDPDGYNIVWNSNSISTGYHGGQMDINYSAFAPIAKVSVEVPAIAVRADSGWDSLTDMAADIKERGTKLKVGASGKGSFTHLTTEAILASQGLSDMAVHVPYDQGRAPVELIAGRLDAAVQWPGQFISHHEAGTLKILCVTSAKRISQLPDIPTCAESGADGMDIAMWRGLAAPAGTPPEVIMSLEAAAKAAAESEEFKEAAKTIGFEIDFADHAAFGDLIARDDAIIAEMMEGIGMKAQ</sequence>
<dbReference type="CDD" id="cd07012">
    <property type="entry name" value="PBP2_Bug_TTT"/>
    <property type="match status" value="1"/>
</dbReference>
<dbReference type="SUPFAM" id="SSF53850">
    <property type="entry name" value="Periplasmic binding protein-like II"/>
    <property type="match status" value="1"/>
</dbReference>
<dbReference type="PIRSF" id="PIRSF017082">
    <property type="entry name" value="YflP"/>
    <property type="match status" value="1"/>
</dbReference>
<organism evidence="3 4">
    <name type="scientific">Tropicimonas aquimaris</name>
    <dbReference type="NCBI Taxonomy" id="914152"/>
    <lineage>
        <taxon>Bacteria</taxon>
        <taxon>Pseudomonadati</taxon>
        <taxon>Pseudomonadota</taxon>
        <taxon>Alphaproteobacteria</taxon>
        <taxon>Rhodobacterales</taxon>
        <taxon>Roseobacteraceae</taxon>
        <taxon>Tropicimonas</taxon>
    </lineage>
</organism>
<reference evidence="4" key="1">
    <citation type="journal article" date="2019" name="Int. J. Syst. Evol. Microbiol.">
        <title>The Global Catalogue of Microorganisms (GCM) 10K type strain sequencing project: providing services to taxonomists for standard genome sequencing and annotation.</title>
        <authorList>
            <consortium name="The Broad Institute Genomics Platform"/>
            <consortium name="The Broad Institute Genome Sequencing Center for Infectious Disease"/>
            <person name="Wu L."/>
            <person name="Ma J."/>
        </authorList>
    </citation>
    <scope>NUCLEOTIDE SEQUENCE [LARGE SCALE GENOMIC DNA]</scope>
    <source>
        <strain evidence="4">CCUG 60524</strain>
    </source>
</reference>
<dbReference type="EMBL" id="JBHTJT010000058">
    <property type="protein sequence ID" value="MFD0982540.1"/>
    <property type="molecule type" value="Genomic_DNA"/>
</dbReference>
<dbReference type="PANTHER" id="PTHR42928">
    <property type="entry name" value="TRICARBOXYLATE-BINDING PROTEIN"/>
    <property type="match status" value="1"/>
</dbReference>
<dbReference type="InterPro" id="IPR042100">
    <property type="entry name" value="Bug_dom1"/>
</dbReference>
<keyword evidence="2" id="KW-0732">Signal</keyword>
<evidence type="ECO:0000313" key="3">
    <source>
        <dbReference type="EMBL" id="MFD0982540.1"/>
    </source>
</evidence>
<feature type="signal peptide" evidence="2">
    <location>
        <begin position="1"/>
        <end position="28"/>
    </location>
</feature>
<evidence type="ECO:0000313" key="4">
    <source>
        <dbReference type="Proteomes" id="UP001597108"/>
    </source>
</evidence>
<proteinExistence type="inferred from homology"/>
<gene>
    <name evidence="3" type="ORF">ACFQ2S_23155</name>
</gene>
<dbReference type="PANTHER" id="PTHR42928:SF5">
    <property type="entry name" value="BLR1237 PROTEIN"/>
    <property type="match status" value="1"/>
</dbReference>
<protein>
    <submittedName>
        <fullName evidence="3">Bug family tripartite tricarboxylate transporter substrate binding protein</fullName>
    </submittedName>
</protein>
<evidence type="ECO:0000256" key="1">
    <source>
        <dbReference type="ARBA" id="ARBA00006987"/>
    </source>
</evidence>
<comment type="caution">
    <text evidence="3">The sequence shown here is derived from an EMBL/GenBank/DDBJ whole genome shotgun (WGS) entry which is preliminary data.</text>
</comment>
<dbReference type="Proteomes" id="UP001597108">
    <property type="component" value="Unassembled WGS sequence"/>
</dbReference>
<dbReference type="InterPro" id="IPR005064">
    <property type="entry name" value="BUG"/>
</dbReference>
<comment type="similarity">
    <text evidence="1">Belongs to the UPF0065 (bug) family.</text>
</comment>
<dbReference type="Gene3D" id="3.40.190.10">
    <property type="entry name" value="Periplasmic binding protein-like II"/>
    <property type="match status" value="1"/>
</dbReference>
<evidence type="ECO:0000256" key="2">
    <source>
        <dbReference type="SAM" id="SignalP"/>
    </source>
</evidence>
<keyword evidence="4" id="KW-1185">Reference proteome</keyword>
<dbReference type="RefSeq" id="WP_386078646.1">
    <property type="nucleotide sequence ID" value="NZ_JBHTJT010000058.1"/>
</dbReference>
<name>A0ABW3IXK4_9RHOB</name>
<dbReference type="Pfam" id="PF03401">
    <property type="entry name" value="TctC"/>
    <property type="match status" value="1"/>
</dbReference>